<dbReference type="Gene3D" id="3.10.180.10">
    <property type="entry name" value="2,3-Dihydroxybiphenyl 1,2-Dioxygenase, domain 1"/>
    <property type="match status" value="1"/>
</dbReference>
<dbReference type="InterPro" id="IPR037523">
    <property type="entry name" value="VOC_core"/>
</dbReference>
<feature type="domain" description="VOC" evidence="1">
    <location>
        <begin position="7"/>
        <end position="127"/>
    </location>
</feature>
<dbReference type="SUPFAM" id="SSF54593">
    <property type="entry name" value="Glyoxalase/Bleomycin resistance protein/Dihydroxybiphenyl dioxygenase"/>
    <property type="match status" value="1"/>
</dbReference>
<dbReference type="InterPro" id="IPR050383">
    <property type="entry name" value="GlyoxalaseI/FosfomycinResist"/>
</dbReference>
<proteinExistence type="predicted"/>
<sequence>MPAIRPSLAHLGIFVSDLDRMERFYADVFGLVVTDRGVGAVFKNRLVFMSGSADQHHQVVLSTGRQADAPSTIMQLSFKVASLAELRDVQARAAAHGATEMIGLNHGNAWSIYFYDPEMNRIEIYLDTDFHTPQPCADPLDLAKSDEEIVAETRALVEARPGGMDRRKYVEAMQGVLARN</sequence>
<evidence type="ECO:0000259" key="1">
    <source>
        <dbReference type="PROSITE" id="PS51819"/>
    </source>
</evidence>
<organism evidence="2 3">
    <name type="scientific">Rhizorhabdus wittichii</name>
    <dbReference type="NCBI Taxonomy" id="160791"/>
    <lineage>
        <taxon>Bacteria</taxon>
        <taxon>Pseudomonadati</taxon>
        <taxon>Pseudomonadota</taxon>
        <taxon>Alphaproteobacteria</taxon>
        <taxon>Sphingomonadales</taxon>
        <taxon>Sphingomonadaceae</taxon>
        <taxon>Rhizorhabdus</taxon>
    </lineage>
</organism>
<evidence type="ECO:0000313" key="3">
    <source>
        <dbReference type="Proteomes" id="UP000664914"/>
    </source>
</evidence>
<protein>
    <submittedName>
        <fullName evidence="2">VOC family protein</fullName>
    </submittedName>
</protein>
<reference evidence="2" key="1">
    <citation type="submission" date="2020-07" db="EMBL/GenBank/DDBJ databases">
        <authorList>
            <person name="Camacho E."/>
        </authorList>
    </citation>
    <scope>NUCLEOTIDE SEQUENCE</scope>
    <source>
        <strain evidence="2">MPO218</strain>
    </source>
</reference>
<gene>
    <name evidence="2" type="ORF">HRJ34_17255</name>
</gene>
<evidence type="ECO:0000313" key="2">
    <source>
        <dbReference type="EMBL" id="QTH20097.1"/>
    </source>
</evidence>
<name>A0A975HCC5_9SPHN</name>
<dbReference type="Pfam" id="PF00903">
    <property type="entry name" value="Glyoxalase"/>
    <property type="match status" value="1"/>
</dbReference>
<dbReference type="Proteomes" id="UP000664914">
    <property type="component" value="Chromosome"/>
</dbReference>
<dbReference type="AlphaFoldDB" id="A0A975HCC5"/>
<dbReference type="InterPro" id="IPR029068">
    <property type="entry name" value="Glyas_Bleomycin-R_OHBP_Dase"/>
</dbReference>
<reference evidence="2" key="2">
    <citation type="submission" date="2021-04" db="EMBL/GenBank/DDBJ databases">
        <title>Isolation and genomic analysis of the ibuprofen-degrading bacterium Sphingomonas strain MPO218.</title>
        <authorList>
            <person name="Aulestia M."/>
            <person name="Flores A."/>
            <person name="Mangas E.L."/>
            <person name="Perez-Pulido A.J."/>
            <person name="Santero E."/>
            <person name="Camacho E.M."/>
        </authorList>
    </citation>
    <scope>NUCLEOTIDE SEQUENCE</scope>
    <source>
        <strain evidence="2">MPO218</strain>
    </source>
</reference>
<dbReference type="OMA" id="PIEFFAY"/>
<dbReference type="RefSeq" id="WP_012049218.1">
    <property type="nucleotide sequence ID" value="NZ_CP059319.1"/>
</dbReference>
<dbReference type="EMBL" id="CP059319">
    <property type="protein sequence ID" value="QTH20097.1"/>
    <property type="molecule type" value="Genomic_DNA"/>
</dbReference>
<dbReference type="InterPro" id="IPR004360">
    <property type="entry name" value="Glyas_Fos-R_dOase_dom"/>
</dbReference>
<dbReference type="PANTHER" id="PTHR21366">
    <property type="entry name" value="GLYOXALASE FAMILY PROTEIN"/>
    <property type="match status" value="1"/>
</dbReference>
<dbReference type="PROSITE" id="PS51819">
    <property type="entry name" value="VOC"/>
    <property type="match status" value="1"/>
</dbReference>
<accession>A0A975HCC5</accession>